<evidence type="ECO:0000313" key="1">
    <source>
        <dbReference type="EMBL" id="KIJ09714.1"/>
    </source>
</evidence>
<protein>
    <submittedName>
        <fullName evidence="1">Uncharacterized protein</fullName>
    </submittedName>
</protein>
<keyword evidence="2" id="KW-1185">Reference proteome</keyword>
<evidence type="ECO:0000313" key="2">
    <source>
        <dbReference type="Proteomes" id="UP000053647"/>
    </source>
</evidence>
<dbReference type="PANTHER" id="PTHR46579">
    <property type="entry name" value="F5/8 TYPE C DOMAIN-CONTAINING PROTEIN-RELATED"/>
    <property type="match status" value="1"/>
</dbReference>
<sequence length="176" mass="19796">KPENMYPAGIIPGPHEPSGDQLNHFLDPLVSDMVESWDRGVQISHTTSSVDRVTRSAIACVVCDLPAARKTAQLAAATSHFYCSACHCYHASTLGRTDVHSPDWKLRDKDTLRLHAEAYRDATSSAERNHLFVQHGVRWSSLWRLPYWDPARQLVVDSMHCLLEGLAQAQFREYLG</sequence>
<dbReference type="HOGENOM" id="CLU_078867_1_0_1"/>
<dbReference type="PANTHER" id="PTHR46579:SF2">
    <property type="entry name" value="C2H2-TYPE DOMAIN-CONTAINING PROTEIN"/>
    <property type="match status" value="1"/>
</dbReference>
<dbReference type="Proteomes" id="UP000053647">
    <property type="component" value="Unassembled WGS sequence"/>
</dbReference>
<gene>
    <name evidence="1" type="ORF">PAXINDRAFT_57719</name>
</gene>
<feature type="non-terminal residue" evidence="1">
    <location>
        <position position="1"/>
    </location>
</feature>
<accession>A0A0C9SQM8</accession>
<organism evidence="1 2">
    <name type="scientific">Paxillus involutus ATCC 200175</name>
    <dbReference type="NCBI Taxonomy" id="664439"/>
    <lineage>
        <taxon>Eukaryota</taxon>
        <taxon>Fungi</taxon>
        <taxon>Dikarya</taxon>
        <taxon>Basidiomycota</taxon>
        <taxon>Agaricomycotina</taxon>
        <taxon>Agaricomycetes</taxon>
        <taxon>Agaricomycetidae</taxon>
        <taxon>Boletales</taxon>
        <taxon>Paxilineae</taxon>
        <taxon>Paxillaceae</taxon>
        <taxon>Paxillus</taxon>
    </lineage>
</organism>
<dbReference type="AlphaFoldDB" id="A0A0C9SQM8"/>
<dbReference type="InterPro" id="IPR004242">
    <property type="entry name" value="Transposase_21"/>
</dbReference>
<dbReference type="OrthoDB" id="3234349at2759"/>
<reference evidence="1 2" key="1">
    <citation type="submission" date="2014-06" db="EMBL/GenBank/DDBJ databases">
        <authorList>
            <consortium name="DOE Joint Genome Institute"/>
            <person name="Kuo A."/>
            <person name="Kohler A."/>
            <person name="Nagy L.G."/>
            <person name="Floudas D."/>
            <person name="Copeland A."/>
            <person name="Barry K.W."/>
            <person name="Cichocki N."/>
            <person name="Veneault-Fourrey C."/>
            <person name="LaButti K."/>
            <person name="Lindquist E.A."/>
            <person name="Lipzen A."/>
            <person name="Lundell T."/>
            <person name="Morin E."/>
            <person name="Murat C."/>
            <person name="Sun H."/>
            <person name="Tunlid A."/>
            <person name="Henrissat B."/>
            <person name="Grigoriev I.V."/>
            <person name="Hibbett D.S."/>
            <person name="Martin F."/>
            <person name="Nordberg H.P."/>
            <person name="Cantor M.N."/>
            <person name="Hua S.X."/>
        </authorList>
    </citation>
    <scope>NUCLEOTIDE SEQUENCE [LARGE SCALE GENOMIC DNA]</scope>
    <source>
        <strain evidence="1 2">ATCC 200175</strain>
    </source>
</reference>
<name>A0A0C9SQM8_PAXIN</name>
<dbReference type="Pfam" id="PF02992">
    <property type="entry name" value="Transposase_21"/>
    <property type="match status" value="1"/>
</dbReference>
<proteinExistence type="predicted"/>
<dbReference type="EMBL" id="KN819440">
    <property type="protein sequence ID" value="KIJ09714.1"/>
    <property type="molecule type" value="Genomic_DNA"/>
</dbReference>
<feature type="non-terminal residue" evidence="1">
    <location>
        <position position="176"/>
    </location>
</feature>
<reference evidence="2" key="2">
    <citation type="submission" date="2015-01" db="EMBL/GenBank/DDBJ databases">
        <title>Evolutionary Origins and Diversification of the Mycorrhizal Mutualists.</title>
        <authorList>
            <consortium name="DOE Joint Genome Institute"/>
            <consortium name="Mycorrhizal Genomics Consortium"/>
            <person name="Kohler A."/>
            <person name="Kuo A."/>
            <person name="Nagy L.G."/>
            <person name="Floudas D."/>
            <person name="Copeland A."/>
            <person name="Barry K.W."/>
            <person name="Cichocki N."/>
            <person name="Veneault-Fourrey C."/>
            <person name="LaButti K."/>
            <person name="Lindquist E.A."/>
            <person name="Lipzen A."/>
            <person name="Lundell T."/>
            <person name="Morin E."/>
            <person name="Murat C."/>
            <person name="Riley R."/>
            <person name="Ohm R."/>
            <person name="Sun H."/>
            <person name="Tunlid A."/>
            <person name="Henrissat B."/>
            <person name="Grigoriev I.V."/>
            <person name="Hibbett D.S."/>
            <person name="Martin F."/>
        </authorList>
    </citation>
    <scope>NUCLEOTIDE SEQUENCE [LARGE SCALE GENOMIC DNA]</scope>
    <source>
        <strain evidence="2">ATCC 200175</strain>
    </source>
</reference>